<dbReference type="Gene3D" id="3.40.850.10">
    <property type="entry name" value="Kinesin motor domain"/>
    <property type="match status" value="1"/>
</dbReference>
<dbReference type="Gene3D" id="3.40.50.2300">
    <property type="match status" value="1"/>
</dbReference>
<dbReference type="InterPro" id="IPR001609">
    <property type="entry name" value="Myosin_head_motor_dom-like"/>
</dbReference>
<evidence type="ECO:0000313" key="8">
    <source>
        <dbReference type="Proteomes" id="UP000235145"/>
    </source>
</evidence>
<dbReference type="GO" id="GO:0003779">
    <property type="term" value="F:actin binding"/>
    <property type="evidence" value="ECO:0007669"/>
    <property type="project" value="UniProtKB-KW"/>
</dbReference>
<dbReference type="EMBL" id="NBSK02000001">
    <property type="protein sequence ID" value="KAJ0226529.1"/>
    <property type="molecule type" value="Genomic_DNA"/>
</dbReference>
<feature type="domain" description="Myosin motor" evidence="6">
    <location>
        <begin position="324"/>
        <end position="402"/>
    </location>
</feature>
<dbReference type="Proteomes" id="UP000235145">
    <property type="component" value="Unassembled WGS sequence"/>
</dbReference>
<organism evidence="7 8">
    <name type="scientific">Lactuca sativa</name>
    <name type="common">Garden lettuce</name>
    <dbReference type="NCBI Taxonomy" id="4236"/>
    <lineage>
        <taxon>Eukaryota</taxon>
        <taxon>Viridiplantae</taxon>
        <taxon>Streptophyta</taxon>
        <taxon>Embryophyta</taxon>
        <taxon>Tracheophyta</taxon>
        <taxon>Spermatophyta</taxon>
        <taxon>Magnoliopsida</taxon>
        <taxon>eudicotyledons</taxon>
        <taxon>Gunneridae</taxon>
        <taxon>Pentapetalae</taxon>
        <taxon>asterids</taxon>
        <taxon>campanulids</taxon>
        <taxon>Asterales</taxon>
        <taxon>Asteraceae</taxon>
        <taxon>Cichorioideae</taxon>
        <taxon>Cichorieae</taxon>
        <taxon>Lactucinae</taxon>
        <taxon>Lactuca</taxon>
    </lineage>
</organism>
<dbReference type="Pfam" id="PF00063">
    <property type="entry name" value="Myosin_head"/>
    <property type="match status" value="1"/>
</dbReference>
<dbReference type="GO" id="GO:0003774">
    <property type="term" value="F:cytoskeletal motor activity"/>
    <property type="evidence" value="ECO:0007669"/>
    <property type="project" value="InterPro"/>
</dbReference>
<reference evidence="7 8" key="1">
    <citation type="journal article" date="2017" name="Nat. Commun.">
        <title>Genome assembly with in vitro proximity ligation data and whole-genome triplication in lettuce.</title>
        <authorList>
            <person name="Reyes-Chin-Wo S."/>
            <person name="Wang Z."/>
            <person name="Yang X."/>
            <person name="Kozik A."/>
            <person name="Arikit S."/>
            <person name="Song C."/>
            <person name="Xia L."/>
            <person name="Froenicke L."/>
            <person name="Lavelle D.O."/>
            <person name="Truco M.J."/>
            <person name="Xia R."/>
            <person name="Zhu S."/>
            <person name="Xu C."/>
            <person name="Xu H."/>
            <person name="Xu X."/>
            <person name="Cox K."/>
            <person name="Korf I."/>
            <person name="Meyers B.C."/>
            <person name="Michelmore R.W."/>
        </authorList>
    </citation>
    <scope>NUCLEOTIDE SEQUENCE [LARGE SCALE GENOMIC DNA]</scope>
    <source>
        <strain evidence="8">cv. Salinas</strain>
        <tissue evidence="7">Seedlings</tissue>
    </source>
</reference>
<keyword evidence="5" id="KW-0009">Actin-binding</keyword>
<evidence type="ECO:0000259" key="6">
    <source>
        <dbReference type="Pfam" id="PF00063"/>
    </source>
</evidence>
<sequence>MLQFRLFSFTIQVCHKPLFTDFLFTTCPQPHPPSSSSFFVLFFPVCHKPLFTDFLFTTCPQPHPPSSSCFFVLFFPDYKVTTIGTGLAWNPDTGTAAAMVASSGNNETRRTRHSITTTTETRCCNWINMGGVYEKVYLHCKSDAITTLSNSLLLPRHKPIHSNSFIISLLVWWGITIQRQIVQVERPVLQAPKLKVGNREDICPCNGRWNFNKKKLFTPIKIEKWVAVNFSAKCDACYLAPELINCGRNRGVIFDRPFLLIEEDPHNPKFGPVVSAKVPGALNFSFAYCQKEKILAYMRNNGFNLIVLYKYSFLAFDNSLGLTEIQFDKQGRILGAAVRTYVLERSHVFQVSDPERNCHSFYMLCAAPPEDAKKFKLGYLRLFHYLDPTICYEVANIHDGREELETRLLIFDLYVSMGIQC</sequence>
<evidence type="ECO:0000256" key="4">
    <source>
        <dbReference type="ARBA" id="ARBA00023175"/>
    </source>
</evidence>
<keyword evidence="3" id="KW-0518">Myosin</keyword>
<name>A0A9R1WMR3_LACSA</name>
<dbReference type="GO" id="GO:0005524">
    <property type="term" value="F:ATP binding"/>
    <property type="evidence" value="ECO:0007669"/>
    <property type="project" value="UniProtKB-KW"/>
</dbReference>
<dbReference type="PANTHER" id="PTHR13140">
    <property type="entry name" value="MYOSIN"/>
    <property type="match status" value="1"/>
</dbReference>
<accession>A0A9R1WMR3</accession>
<dbReference type="AlphaFoldDB" id="A0A9R1WMR3"/>
<dbReference type="GO" id="GO:0016459">
    <property type="term" value="C:myosin complex"/>
    <property type="evidence" value="ECO:0007669"/>
    <property type="project" value="UniProtKB-KW"/>
</dbReference>
<evidence type="ECO:0000256" key="1">
    <source>
        <dbReference type="ARBA" id="ARBA00022741"/>
    </source>
</evidence>
<protein>
    <recommendedName>
        <fullName evidence="6">Myosin motor domain-containing protein</fullName>
    </recommendedName>
</protein>
<dbReference type="PANTHER" id="PTHR13140:SF270">
    <property type="entry name" value="MYOSIN-12"/>
    <property type="match status" value="1"/>
</dbReference>
<evidence type="ECO:0000256" key="2">
    <source>
        <dbReference type="ARBA" id="ARBA00022840"/>
    </source>
</evidence>
<keyword evidence="2" id="KW-0067">ATP-binding</keyword>
<dbReference type="InterPro" id="IPR027417">
    <property type="entry name" value="P-loop_NTPase"/>
</dbReference>
<comment type="caution">
    <text evidence="7">The sequence shown here is derived from an EMBL/GenBank/DDBJ whole genome shotgun (WGS) entry which is preliminary data.</text>
</comment>
<dbReference type="SUPFAM" id="SSF52540">
    <property type="entry name" value="P-loop containing nucleoside triphosphate hydrolases"/>
    <property type="match status" value="1"/>
</dbReference>
<evidence type="ECO:0000256" key="3">
    <source>
        <dbReference type="ARBA" id="ARBA00023123"/>
    </source>
</evidence>
<keyword evidence="4" id="KW-0505">Motor protein</keyword>
<keyword evidence="1" id="KW-0547">Nucleotide-binding</keyword>
<dbReference type="InterPro" id="IPR036961">
    <property type="entry name" value="Kinesin_motor_dom_sf"/>
</dbReference>
<evidence type="ECO:0000256" key="5">
    <source>
        <dbReference type="ARBA" id="ARBA00023203"/>
    </source>
</evidence>
<keyword evidence="8" id="KW-1185">Reference proteome</keyword>
<evidence type="ECO:0000313" key="7">
    <source>
        <dbReference type="EMBL" id="KAJ0226529.1"/>
    </source>
</evidence>
<gene>
    <name evidence="7" type="ORF">LSAT_V11C100014360</name>
</gene>
<proteinExistence type="predicted"/>